<feature type="region of interest" description="Disordered" evidence="1">
    <location>
        <begin position="343"/>
        <end position="365"/>
    </location>
</feature>
<feature type="transmembrane region" description="Helical" evidence="2">
    <location>
        <begin position="182"/>
        <end position="202"/>
    </location>
</feature>
<reference evidence="3" key="1">
    <citation type="submission" date="2021-03" db="EMBL/GenBank/DDBJ databases">
        <title>Revisited historic fungal species revealed as producer of novel bioactive compounds through whole genome sequencing and comparative genomics.</title>
        <authorList>
            <person name="Vignolle G.A."/>
            <person name="Hochenegger N."/>
            <person name="Mach R.L."/>
            <person name="Mach-Aigner A.R."/>
            <person name="Javad Rahimi M."/>
            <person name="Salim K.A."/>
            <person name="Chan C.M."/>
            <person name="Lim L.B.L."/>
            <person name="Cai F."/>
            <person name="Druzhinina I.S."/>
            <person name="U'Ren J.M."/>
            <person name="Derntl C."/>
        </authorList>
    </citation>
    <scope>NUCLEOTIDE SEQUENCE</scope>
    <source>
        <strain evidence="3">TUCIM 5799</strain>
    </source>
</reference>
<proteinExistence type="predicted"/>
<accession>A0A9Q0AHK3</accession>
<feature type="transmembrane region" description="Helical" evidence="2">
    <location>
        <begin position="82"/>
        <end position="102"/>
    </location>
</feature>
<dbReference type="Proteomes" id="UP000829685">
    <property type="component" value="Unassembled WGS sequence"/>
</dbReference>
<keyword evidence="2" id="KW-1133">Transmembrane helix</keyword>
<comment type="caution">
    <text evidence="3">The sequence shown here is derived from an EMBL/GenBank/DDBJ whole genome shotgun (WGS) entry which is preliminary data.</text>
</comment>
<feature type="compositionally biased region" description="Basic and acidic residues" evidence="1">
    <location>
        <begin position="343"/>
        <end position="358"/>
    </location>
</feature>
<keyword evidence="2" id="KW-0472">Membrane</keyword>
<name>A0A9Q0AHK3_9PEZI</name>
<dbReference type="EMBL" id="JAFIMR010000074">
    <property type="protein sequence ID" value="KAI1849859.1"/>
    <property type="molecule type" value="Genomic_DNA"/>
</dbReference>
<protein>
    <submittedName>
        <fullName evidence="3">Uncharacterized protein</fullName>
    </submittedName>
</protein>
<evidence type="ECO:0000256" key="2">
    <source>
        <dbReference type="SAM" id="Phobius"/>
    </source>
</evidence>
<feature type="transmembrane region" description="Helical" evidence="2">
    <location>
        <begin position="123"/>
        <end position="143"/>
    </location>
</feature>
<keyword evidence="4" id="KW-1185">Reference proteome</keyword>
<feature type="transmembrane region" description="Helical" evidence="2">
    <location>
        <begin position="209"/>
        <end position="229"/>
    </location>
</feature>
<dbReference type="AlphaFoldDB" id="A0A9Q0AHK3"/>
<evidence type="ECO:0000256" key="1">
    <source>
        <dbReference type="SAM" id="MobiDB-lite"/>
    </source>
</evidence>
<feature type="transmembrane region" description="Helical" evidence="2">
    <location>
        <begin position="249"/>
        <end position="271"/>
    </location>
</feature>
<keyword evidence="2" id="KW-0812">Transmembrane</keyword>
<feature type="transmembrane region" description="Helical" evidence="2">
    <location>
        <begin position="283"/>
        <end position="303"/>
    </location>
</feature>
<feature type="transmembrane region" description="Helical" evidence="2">
    <location>
        <begin position="14"/>
        <end position="34"/>
    </location>
</feature>
<evidence type="ECO:0000313" key="4">
    <source>
        <dbReference type="Proteomes" id="UP000829685"/>
    </source>
</evidence>
<gene>
    <name evidence="3" type="ORF">JX265_013562</name>
</gene>
<organism evidence="3 4">
    <name type="scientific">Neoarthrinium moseri</name>
    <dbReference type="NCBI Taxonomy" id="1658444"/>
    <lineage>
        <taxon>Eukaryota</taxon>
        <taxon>Fungi</taxon>
        <taxon>Dikarya</taxon>
        <taxon>Ascomycota</taxon>
        <taxon>Pezizomycotina</taxon>
        <taxon>Sordariomycetes</taxon>
        <taxon>Xylariomycetidae</taxon>
        <taxon>Amphisphaeriales</taxon>
        <taxon>Apiosporaceae</taxon>
        <taxon>Neoarthrinium</taxon>
    </lineage>
</organism>
<feature type="transmembrane region" description="Helical" evidence="2">
    <location>
        <begin position="309"/>
        <end position="333"/>
    </location>
</feature>
<sequence>MERTHRPLVLRLRLPWLLIVPVALAVVGTVLLFMHSDYNMPALYSQCRAHSRLHNLSRIPVIGPPSCFLISFFHFANASVRSFARMSVILSFVAALLATNLVESARLCNKPSRVISKPTIPWLLFNLIGGTLVWDLVIVPSFLRRAKEVQAARESAQADSLRADDSEIDREVRGLSSQVEVWAIPIAVVVGFVVPSLVMLIVNNPVSIVVWLFFPLWVALARYAVKVVGVNAVTDPEPYHLESRRLSLVGLYVVPVVCSILAHGLLIWNLFSPEDRREMTKATIHFIEIDVSIIGATVLYWILVEAGVVVTLAFIGLSILLGPGAGLCAAWILRERAIERYSDGPQRSEDGAEQRPSNEETPLLS</sequence>
<evidence type="ECO:0000313" key="3">
    <source>
        <dbReference type="EMBL" id="KAI1849859.1"/>
    </source>
</evidence>